<name>A0A9W7DY91_9STRA</name>
<dbReference type="Proteomes" id="UP001165085">
    <property type="component" value="Unassembled WGS sequence"/>
</dbReference>
<evidence type="ECO:0000256" key="5">
    <source>
        <dbReference type="ARBA" id="ARBA00023136"/>
    </source>
</evidence>
<dbReference type="GO" id="GO:0005886">
    <property type="term" value="C:plasma membrane"/>
    <property type="evidence" value="ECO:0007669"/>
    <property type="project" value="UniProtKB-SubCell"/>
</dbReference>
<sequence>MNNKQVEPVNITTPPPLQKTKTSLVKSWSKLLGPIGILILCTGALTTVLRPTMIDVFDYFQSDPLGPFYFTLLYATWVSICLSKTPVSIAGGYIFGFPFGLLLSFLGMMIAVFFAFFVVRHAPCTRGMREKGKAWLLSEYRSMNVINIVMQKHPLKACVALRFMYVPSFVKNYFLPLFDVPAAALFLAGSISSFFYCAAFCYVGSTIDTLADAAAGNASGDGGAIKLGLLIGSVVLTFLALLIVTNKVKKFVREQEKLQQKVDVESQG</sequence>
<dbReference type="InterPro" id="IPR032816">
    <property type="entry name" value="VTT_dom"/>
</dbReference>
<evidence type="ECO:0000256" key="2">
    <source>
        <dbReference type="ARBA" id="ARBA00022475"/>
    </source>
</evidence>
<dbReference type="PANTHER" id="PTHR12677">
    <property type="entry name" value="GOLGI APPARATUS MEMBRANE PROTEIN TVP38-RELATED"/>
    <property type="match status" value="1"/>
</dbReference>
<dbReference type="AlphaFoldDB" id="A0A9W7DY91"/>
<keyword evidence="3 6" id="KW-0812">Transmembrane</keyword>
<feature type="transmembrane region" description="Helical" evidence="6">
    <location>
        <begin position="225"/>
        <end position="244"/>
    </location>
</feature>
<keyword evidence="9" id="KW-1185">Reference proteome</keyword>
<dbReference type="EMBL" id="BRXY01000057">
    <property type="protein sequence ID" value="GMH59223.1"/>
    <property type="molecule type" value="Genomic_DNA"/>
</dbReference>
<keyword evidence="4 6" id="KW-1133">Transmembrane helix</keyword>
<accession>A0A9W7DY91</accession>
<keyword evidence="2" id="KW-1003">Cell membrane</keyword>
<dbReference type="PANTHER" id="PTHR12677:SF59">
    <property type="entry name" value="GOLGI APPARATUS MEMBRANE PROTEIN TVP38-RELATED"/>
    <property type="match status" value="1"/>
</dbReference>
<comment type="caution">
    <text evidence="8">The sequence shown here is derived from an EMBL/GenBank/DDBJ whole genome shotgun (WGS) entry which is preliminary data.</text>
</comment>
<keyword evidence="5 6" id="KW-0472">Membrane</keyword>
<organism evidence="8 9">
    <name type="scientific">Triparma strigata</name>
    <dbReference type="NCBI Taxonomy" id="1606541"/>
    <lineage>
        <taxon>Eukaryota</taxon>
        <taxon>Sar</taxon>
        <taxon>Stramenopiles</taxon>
        <taxon>Ochrophyta</taxon>
        <taxon>Bolidophyceae</taxon>
        <taxon>Parmales</taxon>
        <taxon>Triparmaceae</taxon>
        <taxon>Triparma</taxon>
    </lineage>
</organism>
<feature type="transmembrane region" description="Helical" evidence="6">
    <location>
        <begin position="93"/>
        <end position="119"/>
    </location>
</feature>
<reference evidence="9" key="1">
    <citation type="journal article" date="2023" name="Commun. Biol.">
        <title>Genome analysis of Parmales, the sister group of diatoms, reveals the evolutionary specialization of diatoms from phago-mixotrophs to photoautotrophs.</title>
        <authorList>
            <person name="Ban H."/>
            <person name="Sato S."/>
            <person name="Yoshikawa S."/>
            <person name="Yamada K."/>
            <person name="Nakamura Y."/>
            <person name="Ichinomiya M."/>
            <person name="Sato N."/>
            <person name="Blanc-Mathieu R."/>
            <person name="Endo H."/>
            <person name="Kuwata A."/>
            <person name="Ogata H."/>
        </authorList>
    </citation>
    <scope>NUCLEOTIDE SEQUENCE [LARGE SCALE GENOMIC DNA]</scope>
    <source>
        <strain evidence="9">NIES 3701</strain>
    </source>
</reference>
<feature type="transmembrane region" description="Helical" evidence="6">
    <location>
        <begin position="182"/>
        <end position="205"/>
    </location>
</feature>
<dbReference type="OrthoDB" id="201041at2759"/>
<dbReference type="Pfam" id="PF09335">
    <property type="entry name" value="VTT_dom"/>
    <property type="match status" value="1"/>
</dbReference>
<protein>
    <recommendedName>
        <fullName evidence="7">VTT domain-containing protein</fullName>
    </recommendedName>
</protein>
<evidence type="ECO:0000256" key="1">
    <source>
        <dbReference type="ARBA" id="ARBA00004651"/>
    </source>
</evidence>
<dbReference type="InterPro" id="IPR015414">
    <property type="entry name" value="TMEM64"/>
</dbReference>
<evidence type="ECO:0000256" key="6">
    <source>
        <dbReference type="SAM" id="Phobius"/>
    </source>
</evidence>
<evidence type="ECO:0000256" key="4">
    <source>
        <dbReference type="ARBA" id="ARBA00022989"/>
    </source>
</evidence>
<comment type="subcellular location">
    <subcellularLocation>
        <location evidence="1">Cell membrane</location>
        <topology evidence="1">Multi-pass membrane protein</topology>
    </subcellularLocation>
</comment>
<proteinExistence type="predicted"/>
<feature type="domain" description="VTT" evidence="7">
    <location>
        <begin position="85"/>
        <end position="205"/>
    </location>
</feature>
<gene>
    <name evidence="8" type="ORF">TrST_g13042</name>
</gene>
<feature type="transmembrane region" description="Helical" evidence="6">
    <location>
        <begin position="69"/>
        <end position="87"/>
    </location>
</feature>
<evidence type="ECO:0000313" key="8">
    <source>
        <dbReference type="EMBL" id="GMH59223.1"/>
    </source>
</evidence>
<evidence type="ECO:0000259" key="7">
    <source>
        <dbReference type="Pfam" id="PF09335"/>
    </source>
</evidence>
<evidence type="ECO:0000313" key="9">
    <source>
        <dbReference type="Proteomes" id="UP001165085"/>
    </source>
</evidence>
<feature type="transmembrane region" description="Helical" evidence="6">
    <location>
        <begin position="31"/>
        <end position="49"/>
    </location>
</feature>
<evidence type="ECO:0000256" key="3">
    <source>
        <dbReference type="ARBA" id="ARBA00022692"/>
    </source>
</evidence>